<dbReference type="AlphaFoldDB" id="A0AA40Y1V5"/>
<feature type="region of interest" description="Disordered" evidence="1">
    <location>
        <begin position="1"/>
        <end position="53"/>
    </location>
</feature>
<gene>
    <name evidence="2" type="ORF">I5V89_05205</name>
</gene>
<evidence type="ECO:0000313" key="3">
    <source>
        <dbReference type="Proteomes" id="UP000634179"/>
    </source>
</evidence>
<protein>
    <submittedName>
        <fullName evidence="2">Uncharacterized protein</fullName>
    </submittedName>
</protein>
<reference evidence="2" key="1">
    <citation type="submission" date="2020-11" db="EMBL/GenBank/DDBJ databases">
        <title>Enhanced detection system for hospital associated transmission using whole genome sequencing surveillance.</title>
        <authorList>
            <person name="Harrison L.H."/>
            <person name="Van Tyne D."/>
            <person name="Marsh J.W."/>
            <person name="Griffith M.P."/>
            <person name="Snyder D.J."/>
            <person name="Cooper V.S."/>
            <person name="Mustapha M."/>
        </authorList>
    </citation>
    <scope>NUCLEOTIDE SEQUENCE</scope>
    <source>
        <strain evidence="2">STEN00053</strain>
    </source>
</reference>
<proteinExistence type="predicted"/>
<dbReference type="Proteomes" id="UP000634179">
    <property type="component" value="Unassembled WGS sequence"/>
</dbReference>
<accession>A0AA40Y1V5</accession>
<name>A0AA40Y1V5_STEMA</name>
<sequence length="53" mass="5439">MSMFMAGQGNADPDWIGSHDAATDEDANLPQAGLTDATVRSVTMTSGRAGLQA</sequence>
<evidence type="ECO:0000256" key="1">
    <source>
        <dbReference type="SAM" id="MobiDB-lite"/>
    </source>
</evidence>
<evidence type="ECO:0000313" key="2">
    <source>
        <dbReference type="EMBL" id="MBH1789269.1"/>
    </source>
</evidence>
<organism evidence="2 3">
    <name type="scientific">Stenotrophomonas maltophilia</name>
    <name type="common">Pseudomonas maltophilia</name>
    <name type="synonym">Xanthomonas maltophilia</name>
    <dbReference type="NCBI Taxonomy" id="40324"/>
    <lineage>
        <taxon>Bacteria</taxon>
        <taxon>Pseudomonadati</taxon>
        <taxon>Pseudomonadota</taxon>
        <taxon>Gammaproteobacteria</taxon>
        <taxon>Lysobacterales</taxon>
        <taxon>Lysobacteraceae</taxon>
        <taxon>Stenotrophomonas</taxon>
        <taxon>Stenotrophomonas maltophilia group</taxon>
    </lineage>
</organism>
<dbReference type="EMBL" id="JADUOV010000003">
    <property type="protein sequence ID" value="MBH1789269.1"/>
    <property type="molecule type" value="Genomic_DNA"/>
</dbReference>
<comment type="caution">
    <text evidence="2">The sequence shown here is derived from an EMBL/GenBank/DDBJ whole genome shotgun (WGS) entry which is preliminary data.</text>
</comment>